<dbReference type="Proteomes" id="UP000199280">
    <property type="component" value="Unassembled WGS sequence"/>
</dbReference>
<gene>
    <name evidence="4" type="ORF">SAMN05216375_10463</name>
    <name evidence="3" type="ORF">TR210_794</name>
</gene>
<evidence type="ECO:0000313" key="4">
    <source>
        <dbReference type="EMBL" id="SEI84366.1"/>
    </source>
</evidence>
<dbReference type="Proteomes" id="UP000076878">
    <property type="component" value="Unassembled WGS sequence"/>
</dbReference>
<proteinExistence type="predicted"/>
<dbReference type="AlphaFoldDB" id="A0A143YKF5"/>
<dbReference type="GO" id="GO:0004519">
    <property type="term" value="F:endonuclease activity"/>
    <property type="evidence" value="ECO:0007669"/>
    <property type="project" value="UniProtKB-KW"/>
</dbReference>
<dbReference type="GO" id="GO:0003677">
    <property type="term" value="F:DNA binding"/>
    <property type="evidence" value="ECO:0007669"/>
    <property type="project" value="UniProtKB-KW"/>
</dbReference>
<keyword evidence="3" id="KW-0540">Nuclease</keyword>
<reference evidence="3 5" key="1">
    <citation type="submission" date="2016-02" db="EMBL/GenBank/DDBJ databases">
        <authorList>
            <person name="Wen L."/>
            <person name="He K."/>
            <person name="Yang H."/>
        </authorList>
    </citation>
    <scope>NUCLEOTIDE SEQUENCE [LARGE SCALE GENOMIC DNA]</scope>
    <source>
        <strain evidence="3">Trichococcus_R210</strain>
    </source>
</reference>
<dbReference type="RefSeq" id="WP_068621795.1">
    <property type="nucleotide sequence ID" value="NZ_FJNB01000004.1"/>
</dbReference>
<dbReference type="EMBL" id="FNYT01000004">
    <property type="protein sequence ID" value="SEI84366.1"/>
    <property type="molecule type" value="Genomic_DNA"/>
</dbReference>
<evidence type="ECO:0000256" key="2">
    <source>
        <dbReference type="ARBA" id="ARBA00023125"/>
    </source>
</evidence>
<evidence type="ECO:0000256" key="1">
    <source>
        <dbReference type="ARBA" id="ARBA00022747"/>
    </source>
</evidence>
<dbReference type="InterPro" id="IPR052021">
    <property type="entry name" value="Type-I_RS_S_subunit"/>
</dbReference>
<dbReference type="PANTHER" id="PTHR30408">
    <property type="entry name" value="TYPE-1 RESTRICTION ENZYME ECOKI SPECIFICITY PROTEIN"/>
    <property type="match status" value="1"/>
</dbReference>
<keyword evidence="6" id="KW-1185">Reference proteome</keyword>
<reference evidence="4 6" key="2">
    <citation type="submission" date="2016-10" db="EMBL/GenBank/DDBJ databases">
        <authorList>
            <person name="Varghese N."/>
            <person name="Submissions S."/>
        </authorList>
    </citation>
    <scope>NUCLEOTIDE SEQUENCE [LARGE SCALE GENOMIC DNA]</scope>
    <source>
        <strain evidence="4 6">DSM 22150</strain>
    </source>
</reference>
<evidence type="ECO:0000313" key="3">
    <source>
        <dbReference type="EMBL" id="CZQ89413.1"/>
    </source>
</evidence>
<protein>
    <submittedName>
        <fullName evidence="3">Restriction endonuclease type i hsds</fullName>
    </submittedName>
</protein>
<dbReference type="InterPro" id="IPR044946">
    <property type="entry name" value="Restrct_endonuc_typeI_TRD_sf"/>
</dbReference>
<name>A0A143YKF5_9LACT</name>
<dbReference type="OrthoDB" id="5679005at2"/>
<dbReference type="Gene3D" id="3.90.220.20">
    <property type="entry name" value="DNA methylase specificity domains"/>
    <property type="match status" value="1"/>
</dbReference>
<keyword evidence="1" id="KW-0680">Restriction system</keyword>
<keyword evidence="2" id="KW-0238">DNA-binding</keyword>
<evidence type="ECO:0000313" key="6">
    <source>
        <dbReference type="Proteomes" id="UP000199280"/>
    </source>
</evidence>
<dbReference type="EMBL" id="FJNB01000004">
    <property type="protein sequence ID" value="CZQ89413.1"/>
    <property type="molecule type" value="Genomic_DNA"/>
</dbReference>
<evidence type="ECO:0000313" key="5">
    <source>
        <dbReference type="Proteomes" id="UP000076878"/>
    </source>
</evidence>
<dbReference type="STRING" id="640938.TR210_794"/>
<keyword evidence="3" id="KW-0255">Endonuclease</keyword>
<dbReference type="PANTHER" id="PTHR30408:SF12">
    <property type="entry name" value="TYPE I RESTRICTION ENZYME MJAVIII SPECIFICITY SUBUNIT"/>
    <property type="match status" value="1"/>
</dbReference>
<accession>A0A143YKF5</accession>
<keyword evidence="3" id="KW-0378">Hydrolase</keyword>
<organism evidence="3 5">
    <name type="scientific">Trichococcus ilyis</name>
    <dbReference type="NCBI Taxonomy" id="640938"/>
    <lineage>
        <taxon>Bacteria</taxon>
        <taxon>Bacillati</taxon>
        <taxon>Bacillota</taxon>
        <taxon>Bacilli</taxon>
        <taxon>Lactobacillales</taxon>
        <taxon>Carnobacteriaceae</taxon>
        <taxon>Trichococcus</taxon>
    </lineage>
</organism>
<dbReference type="SUPFAM" id="SSF116734">
    <property type="entry name" value="DNA methylase specificity domain"/>
    <property type="match status" value="1"/>
</dbReference>
<sequence>MKCRIDEIAKLQPGQLLTRIREVDDPDVSGYVVYSGKHFLADSFQFESDDGKQDKVIRTEEDVMLVEPGMLLISLTTNKAVIVSEAHEGHLLTSNYIRVAYDSSKIDPNYFCYVYNESDAVRKQIAMNEQGASLVSRLSLQQLRKFELLCPALEEQQRVGAIYRLQQKRELLQLEKIRLEKLAVHALLNTYLQGRN</sequence>
<dbReference type="GO" id="GO:0009307">
    <property type="term" value="P:DNA restriction-modification system"/>
    <property type="evidence" value="ECO:0007669"/>
    <property type="project" value="UniProtKB-KW"/>
</dbReference>